<sequence>MACYFPDGSEDDDFPCNPDARQSFCCNVGHACMSNGFCKPRGYDELPGYWLYTRGSCTDEQWMSDSCPNICIDSATASTWVHIADCAEFQGEGWLCCAKNTDDAIQGNCCDDDDALFYTTYGTVSTIIGEGDFVRSDQGNFASDDGEGWPRVDDPNTKEASDVGGVFTSTTTDSIASSTVDIDTRQTSTQYGPTTSFTAPLTSLRTSRATRQASPSSPPLSSTTPGISAPTYQLYIGLGLGLGLGAVVLSGLALISFCLYKKRRDKTMSGNITNEQVGSTPMSAHRRPGRRPDPTPITHSSGRRAEPAPDTHRSVRPTELPPATRRSRRSELDPTPHRSSRRAELDPATRTSNRRAELDPATCSSS</sequence>
<organism evidence="3 4">
    <name type="scientific">Rhypophila decipiens</name>
    <dbReference type="NCBI Taxonomy" id="261697"/>
    <lineage>
        <taxon>Eukaryota</taxon>
        <taxon>Fungi</taxon>
        <taxon>Dikarya</taxon>
        <taxon>Ascomycota</taxon>
        <taxon>Pezizomycotina</taxon>
        <taxon>Sordariomycetes</taxon>
        <taxon>Sordariomycetidae</taxon>
        <taxon>Sordariales</taxon>
        <taxon>Naviculisporaceae</taxon>
        <taxon>Rhypophila</taxon>
    </lineage>
</organism>
<feature type="compositionally biased region" description="Basic and acidic residues" evidence="1">
    <location>
        <begin position="303"/>
        <end position="313"/>
    </location>
</feature>
<evidence type="ECO:0000256" key="2">
    <source>
        <dbReference type="SAM" id="Phobius"/>
    </source>
</evidence>
<dbReference type="Proteomes" id="UP001301769">
    <property type="component" value="Unassembled WGS sequence"/>
</dbReference>
<feature type="compositionally biased region" description="Basic and acidic residues" evidence="1">
    <location>
        <begin position="329"/>
        <end position="347"/>
    </location>
</feature>
<feature type="region of interest" description="Disordered" evidence="1">
    <location>
        <begin position="270"/>
        <end position="366"/>
    </location>
</feature>
<dbReference type="EMBL" id="MU858184">
    <property type="protein sequence ID" value="KAK4210105.1"/>
    <property type="molecule type" value="Genomic_DNA"/>
</dbReference>
<protein>
    <submittedName>
        <fullName evidence="3">Uncharacterized protein</fullName>
    </submittedName>
</protein>
<feature type="region of interest" description="Disordered" evidence="1">
    <location>
        <begin position="140"/>
        <end position="165"/>
    </location>
</feature>
<feature type="compositionally biased region" description="Polar residues" evidence="1">
    <location>
        <begin position="270"/>
        <end position="282"/>
    </location>
</feature>
<keyword evidence="2" id="KW-1133">Transmembrane helix</keyword>
<proteinExistence type="predicted"/>
<keyword evidence="4" id="KW-1185">Reference proteome</keyword>
<reference evidence="3" key="2">
    <citation type="submission" date="2023-05" db="EMBL/GenBank/DDBJ databases">
        <authorList>
            <consortium name="Lawrence Berkeley National Laboratory"/>
            <person name="Steindorff A."/>
            <person name="Hensen N."/>
            <person name="Bonometti L."/>
            <person name="Westerberg I."/>
            <person name="Brannstrom I.O."/>
            <person name="Guillou S."/>
            <person name="Cros-Aarteil S."/>
            <person name="Calhoun S."/>
            <person name="Haridas S."/>
            <person name="Kuo A."/>
            <person name="Mondo S."/>
            <person name="Pangilinan J."/>
            <person name="Riley R."/>
            <person name="Labutti K."/>
            <person name="Andreopoulos B."/>
            <person name="Lipzen A."/>
            <person name="Chen C."/>
            <person name="Yanf M."/>
            <person name="Daum C."/>
            <person name="Ng V."/>
            <person name="Clum A."/>
            <person name="Ohm R."/>
            <person name="Martin F."/>
            <person name="Silar P."/>
            <person name="Natvig D."/>
            <person name="Lalanne C."/>
            <person name="Gautier V."/>
            <person name="Ament-Velasquez S.L."/>
            <person name="Kruys A."/>
            <person name="Hutchinson M.I."/>
            <person name="Powell A.J."/>
            <person name="Barry K."/>
            <person name="Miller A.N."/>
            <person name="Grigoriev I.V."/>
            <person name="Debuchy R."/>
            <person name="Gladieux P."/>
            <person name="Thoren M.H."/>
            <person name="Johannesson H."/>
        </authorList>
    </citation>
    <scope>NUCLEOTIDE SEQUENCE</scope>
    <source>
        <strain evidence="3">PSN293</strain>
    </source>
</reference>
<accession>A0AAN6Y142</accession>
<feature type="compositionally biased region" description="Basic and acidic residues" evidence="1">
    <location>
        <begin position="148"/>
        <end position="161"/>
    </location>
</feature>
<gene>
    <name evidence="3" type="ORF">QBC37DRAFT_41474</name>
</gene>
<feature type="compositionally biased region" description="Polar residues" evidence="1">
    <location>
        <begin position="185"/>
        <end position="213"/>
    </location>
</feature>
<keyword evidence="2" id="KW-0812">Transmembrane</keyword>
<evidence type="ECO:0000313" key="4">
    <source>
        <dbReference type="Proteomes" id="UP001301769"/>
    </source>
</evidence>
<dbReference type="AlphaFoldDB" id="A0AAN6Y142"/>
<name>A0AAN6Y142_9PEZI</name>
<keyword evidence="2" id="KW-0472">Membrane</keyword>
<feature type="transmembrane region" description="Helical" evidence="2">
    <location>
        <begin position="234"/>
        <end position="260"/>
    </location>
</feature>
<reference evidence="3" key="1">
    <citation type="journal article" date="2023" name="Mol. Phylogenet. Evol.">
        <title>Genome-scale phylogeny and comparative genomics of the fungal order Sordariales.</title>
        <authorList>
            <person name="Hensen N."/>
            <person name="Bonometti L."/>
            <person name="Westerberg I."/>
            <person name="Brannstrom I.O."/>
            <person name="Guillou S."/>
            <person name="Cros-Aarteil S."/>
            <person name="Calhoun S."/>
            <person name="Haridas S."/>
            <person name="Kuo A."/>
            <person name="Mondo S."/>
            <person name="Pangilinan J."/>
            <person name="Riley R."/>
            <person name="LaButti K."/>
            <person name="Andreopoulos B."/>
            <person name="Lipzen A."/>
            <person name="Chen C."/>
            <person name="Yan M."/>
            <person name="Daum C."/>
            <person name="Ng V."/>
            <person name="Clum A."/>
            <person name="Steindorff A."/>
            <person name="Ohm R.A."/>
            <person name="Martin F."/>
            <person name="Silar P."/>
            <person name="Natvig D.O."/>
            <person name="Lalanne C."/>
            <person name="Gautier V."/>
            <person name="Ament-Velasquez S.L."/>
            <person name="Kruys A."/>
            <person name="Hutchinson M.I."/>
            <person name="Powell A.J."/>
            <person name="Barry K."/>
            <person name="Miller A.N."/>
            <person name="Grigoriev I.V."/>
            <person name="Debuchy R."/>
            <person name="Gladieux P."/>
            <person name="Hiltunen Thoren M."/>
            <person name="Johannesson H."/>
        </authorList>
    </citation>
    <scope>NUCLEOTIDE SEQUENCE</scope>
    <source>
        <strain evidence="3">PSN293</strain>
    </source>
</reference>
<comment type="caution">
    <text evidence="3">The sequence shown here is derived from an EMBL/GenBank/DDBJ whole genome shotgun (WGS) entry which is preliminary data.</text>
</comment>
<evidence type="ECO:0000313" key="3">
    <source>
        <dbReference type="EMBL" id="KAK4210105.1"/>
    </source>
</evidence>
<evidence type="ECO:0000256" key="1">
    <source>
        <dbReference type="SAM" id="MobiDB-lite"/>
    </source>
</evidence>
<feature type="region of interest" description="Disordered" evidence="1">
    <location>
        <begin position="178"/>
        <end position="226"/>
    </location>
</feature>